<feature type="transmembrane region" description="Helical" evidence="7">
    <location>
        <begin position="186"/>
        <end position="203"/>
    </location>
</feature>
<evidence type="ECO:0000256" key="4">
    <source>
        <dbReference type="ARBA" id="ARBA00022989"/>
    </source>
</evidence>
<dbReference type="EMBL" id="QLNP01000031">
    <property type="protein sequence ID" value="RAM38890.1"/>
    <property type="molecule type" value="Genomic_DNA"/>
</dbReference>
<dbReference type="GO" id="GO:0006825">
    <property type="term" value="P:copper ion transport"/>
    <property type="evidence" value="ECO:0007669"/>
    <property type="project" value="InterPro"/>
</dbReference>
<keyword evidence="2" id="KW-1003">Cell membrane</keyword>
<evidence type="ECO:0000256" key="7">
    <source>
        <dbReference type="SAM" id="Phobius"/>
    </source>
</evidence>
<comment type="subcellular location">
    <subcellularLocation>
        <location evidence="1">Cell membrane</location>
        <topology evidence="1">Multi-pass membrane protein</topology>
    </subcellularLocation>
</comment>
<proteinExistence type="predicted"/>
<dbReference type="Pfam" id="PF05425">
    <property type="entry name" value="CopD"/>
    <property type="match status" value="1"/>
</dbReference>
<evidence type="ECO:0000256" key="3">
    <source>
        <dbReference type="ARBA" id="ARBA00022692"/>
    </source>
</evidence>
<feature type="region of interest" description="Disordered" evidence="6">
    <location>
        <begin position="15"/>
        <end position="51"/>
    </location>
</feature>
<feature type="transmembrane region" description="Helical" evidence="7">
    <location>
        <begin position="309"/>
        <end position="330"/>
    </location>
</feature>
<dbReference type="PANTHER" id="PTHR34820:SF4">
    <property type="entry name" value="INNER MEMBRANE PROTEIN YEBZ"/>
    <property type="match status" value="1"/>
</dbReference>
<feature type="transmembrane region" description="Helical" evidence="7">
    <location>
        <begin position="405"/>
        <end position="422"/>
    </location>
</feature>
<keyword evidence="3 7" id="KW-0812">Transmembrane</keyword>
<feature type="transmembrane region" description="Helical" evidence="7">
    <location>
        <begin position="350"/>
        <end position="372"/>
    </location>
</feature>
<reference evidence="9 10" key="1">
    <citation type="submission" date="2018-04" db="EMBL/GenBank/DDBJ databases">
        <title>Bacteria isolated from cave deposits of Manipur.</title>
        <authorList>
            <person name="Sahoo D."/>
            <person name="Sarangthem I."/>
            <person name="Nandeibam J."/>
        </authorList>
    </citation>
    <scope>NUCLEOTIDE SEQUENCE [LARGE SCALE GENOMIC DNA]</scope>
    <source>
        <strain evidence="10">mrc11</strain>
    </source>
</reference>
<evidence type="ECO:0000256" key="6">
    <source>
        <dbReference type="SAM" id="MobiDB-lite"/>
    </source>
</evidence>
<name>A0A328HP31_ARTGO</name>
<feature type="transmembrane region" description="Helical" evidence="7">
    <location>
        <begin position="133"/>
        <end position="156"/>
    </location>
</feature>
<evidence type="ECO:0000259" key="8">
    <source>
        <dbReference type="Pfam" id="PF05425"/>
    </source>
</evidence>
<feature type="transmembrane region" description="Helical" evidence="7">
    <location>
        <begin position="521"/>
        <end position="538"/>
    </location>
</feature>
<dbReference type="OrthoDB" id="5241646at2"/>
<dbReference type="InterPro" id="IPR019108">
    <property type="entry name" value="Caa3_assmbl_CtaG-rel"/>
</dbReference>
<evidence type="ECO:0000313" key="10">
    <source>
        <dbReference type="Proteomes" id="UP000249166"/>
    </source>
</evidence>
<dbReference type="AlphaFoldDB" id="A0A328HP31"/>
<protein>
    <recommendedName>
        <fullName evidence="8">Copper resistance protein D domain-containing protein</fullName>
    </recommendedName>
</protein>
<evidence type="ECO:0000256" key="5">
    <source>
        <dbReference type="ARBA" id="ARBA00023136"/>
    </source>
</evidence>
<dbReference type="Proteomes" id="UP000249166">
    <property type="component" value="Unassembled WGS sequence"/>
</dbReference>
<evidence type="ECO:0000313" key="9">
    <source>
        <dbReference type="EMBL" id="RAM38890.1"/>
    </source>
</evidence>
<dbReference type="PANTHER" id="PTHR34820">
    <property type="entry name" value="INNER MEMBRANE PROTEIN YEBZ"/>
    <property type="match status" value="1"/>
</dbReference>
<keyword evidence="5 7" id="KW-0472">Membrane</keyword>
<feature type="transmembrane region" description="Helical" evidence="7">
    <location>
        <begin position="638"/>
        <end position="660"/>
    </location>
</feature>
<dbReference type="GO" id="GO:0005886">
    <property type="term" value="C:plasma membrane"/>
    <property type="evidence" value="ECO:0007669"/>
    <property type="project" value="UniProtKB-SubCell"/>
</dbReference>
<feature type="transmembrane region" description="Helical" evidence="7">
    <location>
        <begin position="550"/>
        <end position="573"/>
    </location>
</feature>
<comment type="caution">
    <text evidence="9">The sequence shown here is derived from an EMBL/GenBank/DDBJ whole genome shotgun (WGS) entry which is preliminary data.</text>
</comment>
<dbReference type="Pfam" id="PF09678">
    <property type="entry name" value="Caa3_CtaG"/>
    <property type="match status" value="1"/>
</dbReference>
<dbReference type="InterPro" id="IPR008457">
    <property type="entry name" value="Cu-R_CopD_dom"/>
</dbReference>
<feature type="transmembrane region" description="Helical" evidence="7">
    <location>
        <begin position="210"/>
        <end position="230"/>
    </location>
</feature>
<feature type="transmembrane region" description="Helical" evidence="7">
    <location>
        <begin position="96"/>
        <end position="121"/>
    </location>
</feature>
<gene>
    <name evidence="9" type="ORF">DBZ45_02580</name>
</gene>
<feature type="transmembrane region" description="Helical" evidence="7">
    <location>
        <begin position="242"/>
        <end position="262"/>
    </location>
</feature>
<feature type="transmembrane region" description="Helical" evidence="7">
    <location>
        <begin position="282"/>
        <end position="303"/>
    </location>
</feature>
<accession>A0A328HP31</accession>
<feature type="transmembrane region" description="Helical" evidence="7">
    <location>
        <begin position="585"/>
        <end position="603"/>
    </location>
</feature>
<feature type="domain" description="Copper resistance protein D" evidence="8">
    <location>
        <begin position="273"/>
        <end position="371"/>
    </location>
</feature>
<feature type="transmembrane region" description="Helical" evidence="7">
    <location>
        <begin position="58"/>
        <end position="76"/>
    </location>
</feature>
<evidence type="ECO:0000256" key="2">
    <source>
        <dbReference type="ARBA" id="ARBA00022475"/>
    </source>
</evidence>
<sequence length="685" mass="70839">MCRRMACGPMTGGLSTPFVLSTPPERATHRENPRRRGKTVPHSIRQGGTMKKSRTKPVAAAAMILGCGLMALFIAYSTEAGKEAALLDRTGAAVIWGLPVAKLVFNVAAAGTVGPLALALFALPPKGRAFSKALALAGVAAVLWTAAAAAISVLTFHSLANLPLFSESSGAIFVSFLTDVDAGRRGALTVLITATVALLCFGIQGQRAVAATAVLASTGLIPLALNSHAAGGANHADSTVSVVMHMAAAAIWIGGLATLVLLRRTLGTELLTAVRRYSTLALLSFLALALSGVAAGLTGIGAVQGLASQYGLILLAKTAVLGLLGLFGALHRKWILAKLALGPDKARTAFTTLAVAELAVMAAGSGLAAALARTPPPTVSQAAPAQVSLRVPGFVDVLSSWKPDALWIFLCAVAVFLYAAGVRRIKNRGGHWPAYRAGFWFIGVALLFLVTNGGLRVYQEYLISAHVVTQMLLIAVVPLLLVPGAPLTLARLAVAPRQDGTIGGAEALTATLRPVLSATSAPYFAAAVLAAVMAALYYTPLLDYSARTQFGYQGMALLALLSGSLFTASLARAAGGAGPSLASRLVTIGAVAALYTVHGWALAQQADQLPDSRRQEWVVTAGQPWDQPLLTLVEPAGIAMWIIAAGTLLVAAATVLVQALRHRDVRARNRSASEPTHDLVMSSES</sequence>
<organism evidence="9 10">
    <name type="scientific">Arthrobacter globiformis</name>
    <dbReference type="NCBI Taxonomy" id="1665"/>
    <lineage>
        <taxon>Bacteria</taxon>
        <taxon>Bacillati</taxon>
        <taxon>Actinomycetota</taxon>
        <taxon>Actinomycetes</taxon>
        <taxon>Micrococcales</taxon>
        <taxon>Micrococcaceae</taxon>
        <taxon>Arthrobacter</taxon>
    </lineage>
</organism>
<dbReference type="InterPro" id="IPR032694">
    <property type="entry name" value="CopC/D"/>
</dbReference>
<evidence type="ECO:0000256" key="1">
    <source>
        <dbReference type="ARBA" id="ARBA00004651"/>
    </source>
</evidence>
<keyword evidence="4 7" id="KW-1133">Transmembrane helix</keyword>
<feature type="transmembrane region" description="Helical" evidence="7">
    <location>
        <begin position="434"/>
        <end position="455"/>
    </location>
</feature>